<dbReference type="Proteomes" id="UP000053257">
    <property type="component" value="Unassembled WGS sequence"/>
</dbReference>
<dbReference type="OrthoDB" id="3217075at2759"/>
<evidence type="ECO:0000313" key="2">
    <source>
        <dbReference type="EMBL" id="KIP08362.1"/>
    </source>
</evidence>
<name>A0A0C3S9K2_PHLG1</name>
<evidence type="ECO:0000313" key="3">
    <source>
        <dbReference type="Proteomes" id="UP000053257"/>
    </source>
</evidence>
<gene>
    <name evidence="2" type="ORF">PHLGIDRAFT_383709</name>
</gene>
<protein>
    <submittedName>
        <fullName evidence="2">Uncharacterized protein</fullName>
    </submittedName>
</protein>
<dbReference type="EMBL" id="KN840481">
    <property type="protein sequence ID" value="KIP08362.1"/>
    <property type="molecule type" value="Genomic_DNA"/>
</dbReference>
<dbReference type="AlphaFoldDB" id="A0A0C3S9K2"/>
<dbReference type="HOGENOM" id="CLU_096586_0_0_1"/>
<organism evidence="2 3">
    <name type="scientific">Phlebiopsis gigantea (strain 11061_1 CR5-6)</name>
    <name type="common">White-rot fungus</name>
    <name type="synonym">Peniophora gigantea</name>
    <dbReference type="NCBI Taxonomy" id="745531"/>
    <lineage>
        <taxon>Eukaryota</taxon>
        <taxon>Fungi</taxon>
        <taxon>Dikarya</taxon>
        <taxon>Basidiomycota</taxon>
        <taxon>Agaricomycotina</taxon>
        <taxon>Agaricomycetes</taxon>
        <taxon>Polyporales</taxon>
        <taxon>Phanerochaetaceae</taxon>
        <taxon>Phlebiopsis</taxon>
    </lineage>
</organism>
<proteinExistence type="predicted"/>
<reference evidence="2 3" key="1">
    <citation type="journal article" date="2014" name="PLoS Genet.">
        <title>Analysis of the Phlebiopsis gigantea genome, transcriptome and secretome provides insight into its pioneer colonization strategies of wood.</title>
        <authorList>
            <person name="Hori C."/>
            <person name="Ishida T."/>
            <person name="Igarashi K."/>
            <person name="Samejima M."/>
            <person name="Suzuki H."/>
            <person name="Master E."/>
            <person name="Ferreira P."/>
            <person name="Ruiz-Duenas F.J."/>
            <person name="Held B."/>
            <person name="Canessa P."/>
            <person name="Larrondo L.F."/>
            <person name="Schmoll M."/>
            <person name="Druzhinina I.S."/>
            <person name="Kubicek C.P."/>
            <person name="Gaskell J.A."/>
            <person name="Kersten P."/>
            <person name="St John F."/>
            <person name="Glasner J."/>
            <person name="Sabat G."/>
            <person name="Splinter BonDurant S."/>
            <person name="Syed K."/>
            <person name="Yadav J."/>
            <person name="Mgbeahuruike A.C."/>
            <person name="Kovalchuk A."/>
            <person name="Asiegbu F.O."/>
            <person name="Lackner G."/>
            <person name="Hoffmeister D."/>
            <person name="Rencoret J."/>
            <person name="Gutierrez A."/>
            <person name="Sun H."/>
            <person name="Lindquist E."/>
            <person name="Barry K."/>
            <person name="Riley R."/>
            <person name="Grigoriev I.V."/>
            <person name="Henrissat B."/>
            <person name="Kues U."/>
            <person name="Berka R.M."/>
            <person name="Martinez A.T."/>
            <person name="Covert S.F."/>
            <person name="Blanchette R.A."/>
            <person name="Cullen D."/>
        </authorList>
    </citation>
    <scope>NUCLEOTIDE SEQUENCE [LARGE SCALE GENOMIC DNA]</scope>
    <source>
        <strain evidence="2 3">11061_1 CR5-6</strain>
    </source>
</reference>
<sequence>MAIKFDESTSVVALPTPPHSPSQHSSYFAYGASQLVSHHAHIHQIHHANPHPHHKQTTTLLDSLTSFYQQEQCWVHHTRAALELTVTKGIDGPEPHLPLTGSSHANVELSPATAVACSPVRVKAEPDTEHAALASPPLEPGATALQHQQHASRWLRRKNRMRLHLAGISPTNPHRRRRPAKAPATEPAAQLLEMFAELVDARMESCVRMERLVRESGRGCAVC</sequence>
<accession>A0A0C3S9K2</accession>
<evidence type="ECO:0000256" key="1">
    <source>
        <dbReference type="SAM" id="MobiDB-lite"/>
    </source>
</evidence>
<keyword evidence="3" id="KW-1185">Reference proteome</keyword>
<feature type="region of interest" description="Disordered" evidence="1">
    <location>
        <begin position="1"/>
        <end position="25"/>
    </location>
</feature>